<gene>
    <name evidence="1" type="ORF">ACFSTE_05835</name>
</gene>
<reference evidence="2" key="1">
    <citation type="journal article" date="2019" name="Int. J. Syst. Evol. Microbiol.">
        <title>The Global Catalogue of Microorganisms (GCM) 10K type strain sequencing project: providing services to taxonomists for standard genome sequencing and annotation.</title>
        <authorList>
            <consortium name="The Broad Institute Genomics Platform"/>
            <consortium name="The Broad Institute Genome Sequencing Center for Infectious Disease"/>
            <person name="Wu L."/>
            <person name="Ma J."/>
        </authorList>
    </citation>
    <scope>NUCLEOTIDE SEQUENCE [LARGE SCALE GENOMIC DNA]</scope>
    <source>
        <strain evidence="2">KCTC 42423</strain>
    </source>
</reference>
<evidence type="ECO:0000313" key="1">
    <source>
        <dbReference type="EMBL" id="MFD2590344.1"/>
    </source>
</evidence>
<dbReference type="RefSeq" id="WP_378257688.1">
    <property type="nucleotide sequence ID" value="NZ_JBHSJV010000001.1"/>
</dbReference>
<evidence type="ECO:0008006" key="3">
    <source>
        <dbReference type="Google" id="ProtNLM"/>
    </source>
</evidence>
<proteinExistence type="predicted"/>
<organism evidence="1 2">
    <name type="scientific">Aquimarina hainanensis</name>
    <dbReference type="NCBI Taxonomy" id="1578017"/>
    <lineage>
        <taxon>Bacteria</taxon>
        <taxon>Pseudomonadati</taxon>
        <taxon>Bacteroidota</taxon>
        <taxon>Flavobacteriia</taxon>
        <taxon>Flavobacteriales</taxon>
        <taxon>Flavobacteriaceae</taxon>
        <taxon>Aquimarina</taxon>
    </lineage>
</organism>
<keyword evidence="2" id="KW-1185">Reference proteome</keyword>
<dbReference type="Proteomes" id="UP001597459">
    <property type="component" value="Unassembled WGS sequence"/>
</dbReference>
<name>A0ABW5N5Z1_9FLAO</name>
<sequence>MSKSSQDIAIDFERAIVQMQNDLRYLVKKGKVSKGFIAKQNRILKSLITYYHQTQEQIKSSRSLLVERQLIHSKHTKELTDRIIRFEAICIIHGIIDFPRFLAIPTLTLIHQAKELHKEGGFKTSEMLICFIDGLPPEKKAQLEGILYERIDSKLKQVLKKIKNNKPL</sequence>
<protein>
    <recommendedName>
        <fullName evidence="3">DUF892 family protein</fullName>
    </recommendedName>
</protein>
<dbReference type="EMBL" id="JBHULX010000004">
    <property type="protein sequence ID" value="MFD2590344.1"/>
    <property type="molecule type" value="Genomic_DNA"/>
</dbReference>
<accession>A0ABW5N5Z1</accession>
<evidence type="ECO:0000313" key="2">
    <source>
        <dbReference type="Proteomes" id="UP001597459"/>
    </source>
</evidence>
<comment type="caution">
    <text evidence="1">The sequence shown here is derived from an EMBL/GenBank/DDBJ whole genome shotgun (WGS) entry which is preliminary data.</text>
</comment>